<dbReference type="EMBL" id="PSQE01000003">
    <property type="protein sequence ID" value="RHN65235.1"/>
    <property type="molecule type" value="Genomic_DNA"/>
</dbReference>
<evidence type="ECO:0000313" key="3">
    <source>
        <dbReference type="EMBL" id="RHN65235.1"/>
    </source>
</evidence>
<accession>A0A0C3VAC0</accession>
<keyword evidence="1" id="KW-0472">Membrane</keyword>
<reference evidence="2 5" key="1">
    <citation type="journal article" date="2011" name="Nature">
        <title>The Medicago genome provides insight into the evolution of rhizobial symbioses.</title>
        <authorList>
            <person name="Young N.D."/>
            <person name="Debelle F."/>
            <person name="Oldroyd G.E."/>
            <person name="Geurts R."/>
            <person name="Cannon S.B."/>
            <person name="Udvardi M.K."/>
            <person name="Benedito V.A."/>
            <person name="Mayer K.F."/>
            <person name="Gouzy J."/>
            <person name="Schoof H."/>
            <person name="Van de Peer Y."/>
            <person name="Proost S."/>
            <person name="Cook D.R."/>
            <person name="Meyers B.C."/>
            <person name="Spannagl M."/>
            <person name="Cheung F."/>
            <person name="De Mita S."/>
            <person name="Krishnakumar V."/>
            <person name="Gundlach H."/>
            <person name="Zhou S."/>
            <person name="Mudge J."/>
            <person name="Bharti A.K."/>
            <person name="Murray J.D."/>
            <person name="Naoumkina M.A."/>
            <person name="Rosen B."/>
            <person name="Silverstein K.A."/>
            <person name="Tang H."/>
            <person name="Rombauts S."/>
            <person name="Zhao P.X."/>
            <person name="Zhou P."/>
            <person name="Barbe V."/>
            <person name="Bardou P."/>
            <person name="Bechner M."/>
            <person name="Bellec A."/>
            <person name="Berger A."/>
            <person name="Berges H."/>
            <person name="Bidwell S."/>
            <person name="Bisseling T."/>
            <person name="Choisne N."/>
            <person name="Couloux A."/>
            <person name="Denny R."/>
            <person name="Deshpande S."/>
            <person name="Dai X."/>
            <person name="Doyle J.J."/>
            <person name="Dudez A.M."/>
            <person name="Farmer A.D."/>
            <person name="Fouteau S."/>
            <person name="Franken C."/>
            <person name="Gibelin C."/>
            <person name="Gish J."/>
            <person name="Goldstein S."/>
            <person name="Gonzalez A.J."/>
            <person name="Green P.J."/>
            <person name="Hallab A."/>
            <person name="Hartog M."/>
            <person name="Hua A."/>
            <person name="Humphray S.J."/>
            <person name="Jeong D.H."/>
            <person name="Jing Y."/>
            <person name="Jocker A."/>
            <person name="Kenton S.M."/>
            <person name="Kim D.J."/>
            <person name="Klee K."/>
            <person name="Lai H."/>
            <person name="Lang C."/>
            <person name="Lin S."/>
            <person name="Macmil S.L."/>
            <person name="Magdelenat G."/>
            <person name="Matthews L."/>
            <person name="McCorrison J."/>
            <person name="Monaghan E.L."/>
            <person name="Mun J.H."/>
            <person name="Najar F.Z."/>
            <person name="Nicholson C."/>
            <person name="Noirot C."/>
            <person name="O'Bleness M."/>
            <person name="Paule C.R."/>
            <person name="Poulain J."/>
            <person name="Prion F."/>
            <person name="Qin B."/>
            <person name="Qu C."/>
            <person name="Retzel E.F."/>
            <person name="Riddle C."/>
            <person name="Sallet E."/>
            <person name="Samain S."/>
            <person name="Samson N."/>
            <person name="Sanders I."/>
            <person name="Saurat O."/>
            <person name="Scarpelli C."/>
            <person name="Schiex T."/>
            <person name="Segurens B."/>
            <person name="Severin A.J."/>
            <person name="Sherrier D.J."/>
            <person name="Shi R."/>
            <person name="Sims S."/>
            <person name="Singer S.R."/>
            <person name="Sinharoy S."/>
            <person name="Sterck L."/>
            <person name="Viollet A."/>
            <person name="Wang B.B."/>
            <person name="Wang K."/>
            <person name="Wang M."/>
            <person name="Wang X."/>
            <person name="Warfsmann J."/>
            <person name="Weissenbach J."/>
            <person name="White D.D."/>
            <person name="White J.D."/>
            <person name="Wiley G.B."/>
            <person name="Wincker P."/>
            <person name="Xing Y."/>
            <person name="Yang L."/>
            <person name="Yao Z."/>
            <person name="Ying F."/>
            <person name="Zhai J."/>
            <person name="Zhou L."/>
            <person name="Zuber A."/>
            <person name="Denarie J."/>
            <person name="Dixon R.A."/>
            <person name="May G.D."/>
            <person name="Schwartz D.C."/>
            <person name="Rogers J."/>
            <person name="Quetier F."/>
            <person name="Town C.D."/>
            <person name="Roe B.A."/>
        </authorList>
    </citation>
    <scope>NUCLEOTIDE SEQUENCE [LARGE SCALE GENOMIC DNA]</scope>
    <source>
        <strain evidence="2">A17</strain>
        <strain evidence="4 5">cv. Jemalong A17</strain>
    </source>
</reference>
<dbReference type="Proteomes" id="UP000002051">
    <property type="component" value="Chromosome 3"/>
</dbReference>
<reference evidence="2 5" key="2">
    <citation type="journal article" date="2014" name="BMC Genomics">
        <title>An improved genome release (version Mt4.0) for the model legume Medicago truncatula.</title>
        <authorList>
            <person name="Tang H."/>
            <person name="Krishnakumar V."/>
            <person name="Bidwell S."/>
            <person name="Rosen B."/>
            <person name="Chan A."/>
            <person name="Zhou S."/>
            <person name="Gentzbittel L."/>
            <person name="Childs K.L."/>
            <person name="Yandell M."/>
            <person name="Gundlach H."/>
            <person name="Mayer K.F."/>
            <person name="Schwartz D.C."/>
            <person name="Town C.D."/>
        </authorList>
    </citation>
    <scope>GENOME REANNOTATION</scope>
    <source>
        <strain evidence="4 5">cv. Jemalong A17</strain>
    </source>
</reference>
<feature type="transmembrane region" description="Helical" evidence="1">
    <location>
        <begin position="131"/>
        <end position="153"/>
    </location>
</feature>
<keyword evidence="5" id="KW-1185">Reference proteome</keyword>
<evidence type="ECO:0000313" key="2">
    <source>
        <dbReference type="EMBL" id="AES68314.2"/>
    </source>
</evidence>
<proteinExistence type="predicted"/>
<dbReference type="Proteomes" id="UP000265566">
    <property type="component" value="Chromosome 3"/>
</dbReference>
<dbReference type="HOGENOM" id="CLU_1706904_0_0_1"/>
<dbReference type="PaxDb" id="3880-AES68314"/>
<reference evidence="3" key="4">
    <citation type="journal article" date="2018" name="Nat. Plants">
        <title>Whole-genome landscape of Medicago truncatula symbiotic genes.</title>
        <authorList>
            <person name="Pecrix Y."/>
            <person name="Gamas P."/>
            <person name="Carrere S."/>
        </authorList>
    </citation>
    <scope>NUCLEOTIDE SEQUENCE</scope>
    <source>
        <tissue evidence="3">Leaves</tissue>
    </source>
</reference>
<evidence type="ECO:0000313" key="5">
    <source>
        <dbReference type="Proteomes" id="UP000002051"/>
    </source>
</evidence>
<dbReference type="Gramene" id="rna13054">
    <property type="protein sequence ID" value="RHN65235.1"/>
    <property type="gene ID" value="gene13054"/>
</dbReference>
<dbReference type="EMBL" id="CM001219">
    <property type="protein sequence ID" value="AES68314.2"/>
    <property type="molecule type" value="Genomic_DNA"/>
</dbReference>
<organism evidence="2 5">
    <name type="scientific">Medicago truncatula</name>
    <name type="common">Barrel medic</name>
    <name type="synonym">Medicago tribuloides</name>
    <dbReference type="NCBI Taxonomy" id="3880"/>
    <lineage>
        <taxon>Eukaryota</taxon>
        <taxon>Viridiplantae</taxon>
        <taxon>Streptophyta</taxon>
        <taxon>Embryophyta</taxon>
        <taxon>Tracheophyta</taxon>
        <taxon>Spermatophyta</taxon>
        <taxon>Magnoliopsida</taxon>
        <taxon>eudicotyledons</taxon>
        <taxon>Gunneridae</taxon>
        <taxon>Pentapetalae</taxon>
        <taxon>rosids</taxon>
        <taxon>fabids</taxon>
        <taxon>Fabales</taxon>
        <taxon>Fabaceae</taxon>
        <taxon>Papilionoideae</taxon>
        <taxon>50 kb inversion clade</taxon>
        <taxon>NPAAA clade</taxon>
        <taxon>Hologalegina</taxon>
        <taxon>IRL clade</taxon>
        <taxon>Trifolieae</taxon>
        <taxon>Medicago</taxon>
    </lineage>
</organism>
<accession>G7J071</accession>
<protein>
    <submittedName>
        <fullName evidence="2">Transmembrane protein, putative</fullName>
    </submittedName>
</protein>
<reference evidence="4" key="3">
    <citation type="submission" date="2015-04" db="UniProtKB">
        <authorList>
            <consortium name="EnsemblPlants"/>
        </authorList>
    </citation>
    <scope>IDENTIFICATION</scope>
    <source>
        <strain evidence="4">cv. Jemalong A17</strain>
    </source>
</reference>
<gene>
    <name evidence="2" type="ordered locus">MTR_3g005820</name>
    <name evidence="3" type="ORF">MtrunA17_Chr3g0077721</name>
</gene>
<sequence>MIKSVIAVQFLFPPQLIFQPPFLFLPQPFGNEKHIYSIIYGHRDGTIASYSSSLFFGFDMRDVIIDGKSTGMCRFMLAEMLIHWFDQLPNNYPSKRTSGYKRFYAKAVSADSHKPLVDNNQNTPSSSSSKLSLFLVVQAVLVTIHLFFFLLFLL</sequence>
<evidence type="ECO:0000313" key="4">
    <source>
        <dbReference type="EnsemblPlants" id="AES68314"/>
    </source>
</evidence>
<dbReference type="AlphaFoldDB" id="G7J071"/>
<dbReference type="EnsemblPlants" id="AES68314">
    <property type="protein sequence ID" value="AES68314"/>
    <property type="gene ID" value="MTR_3g005820"/>
</dbReference>
<keyword evidence="1" id="KW-1133">Transmembrane helix</keyword>
<keyword evidence="1 2" id="KW-0812">Transmembrane</keyword>
<evidence type="ECO:0000256" key="1">
    <source>
        <dbReference type="SAM" id="Phobius"/>
    </source>
</evidence>
<name>G7J071_MEDTR</name>